<accession>A0A3M7R1M1</accession>
<evidence type="ECO:0000313" key="2">
    <source>
        <dbReference type="Proteomes" id="UP000276133"/>
    </source>
</evidence>
<protein>
    <submittedName>
        <fullName evidence="1">Uncharacterized protein</fullName>
    </submittedName>
</protein>
<dbReference type="Proteomes" id="UP000276133">
    <property type="component" value="Unassembled WGS sequence"/>
</dbReference>
<evidence type="ECO:0000313" key="1">
    <source>
        <dbReference type="EMBL" id="RNA17487.1"/>
    </source>
</evidence>
<dbReference type="EMBL" id="REGN01004445">
    <property type="protein sequence ID" value="RNA17487.1"/>
    <property type="molecule type" value="Genomic_DNA"/>
</dbReference>
<organism evidence="1 2">
    <name type="scientific">Brachionus plicatilis</name>
    <name type="common">Marine rotifer</name>
    <name type="synonym">Brachionus muelleri</name>
    <dbReference type="NCBI Taxonomy" id="10195"/>
    <lineage>
        <taxon>Eukaryota</taxon>
        <taxon>Metazoa</taxon>
        <taxon>Spiralia</taxon>
        <taxon>Gnathifera</taxon>
        <taxon>Rotifera</taxon>
        <taxon>Eurotatoria</taxon>
        <taxon>Monogononta</taxon>
        <taxon>Pseudotrocha</taxon>
        <taxon>Ploima</taxon>
        <taxon>Brachionidae</taxon>
        <taxon>Brachionus</taxon>
    </lineage>
</organism>
<comment type="caution">
    <text evidence="1">The sequence shown here is derived from an EMBL/GenBank/DDBJ whole genome shotgun (WGS) entry which is preliminary data.</text>
</comment>
<sequence>MCRTVLMFAQRRKNEAYLPWTGWKLGLKIRLRLGLDKFGKLFSQIAKVVLVVVETWLHGKIFGQQMVCAVARIGRAHRTSAQILQAAARDQH</sequence>
<proteinExistence type="predicted"/>
<name>A0A3M7R1M1_BRAPC</name>
<reference evidence="1 2" key="1">
    <citation type="journal article" date="2018" name="Sci. Rep.">
        <title>Genomic signatures of local adaptation to the degree of environmental predictability in rotifers.</title>
        <authorList>
            <person name="Franch-Gras L."/>
            <person name="Hahn C."/>
            <person name="Garcia-Roger E.M."/>
            <person name="Carmona M.J."/>
            <person name="Serra M."/>
            <person name="Gomez A."/>
        </authorList>
    </citation>
    <scope>NUCLEOTIDE SEQUENCE [LARGE SCALE GENOMIC DNA]</scope>
    <source>
        <strain evidence="1">HYR1</strain>
    </source>
</reference>
<gene>
    <name evidence="1" type="ORF">BpHYR1_024378</name>
</gene>
<dbReference type="AlphaFoldDB" id="A0A3M7R1M1"/>
<keyword evidence="2" id="KW-1185">Reference proteome</keyword>